<proteinExistence type="predicted"/>
<name>A0A8S5R728_9VIRU</name>
<organism evidence="1">
    <name type="scientific">virus sp. ctCsQ3</name>
    <dbReference type="NCBI Taxonomy" id="2826794"/>
    <lineage>
        <taxon>Viruses</taxon>
    </lineage>
</organism>
<accession>A0A8S5R728</accession>
<sequence>MFSDEVREKILSKEELQKLDLVTLSLVIHAIEEVLEEVEDGKQSLSDNTYDE</sequence>
<dbReference type="EMBL" id="BK015823">
    <property type="protein sequence ID" value="DAE26805.1"/>
    <property type="molecule type" value="Genomic_DNA"/>
</dbReference>
<reference evidence="1" key="1">
    <citation type="journal article" date="2021" name="Proc. Natl. Acad. Sci. U.S.A.">
        <title>A Catalog of Tens of Thousands of Viruses from Human Metagenomes Reveals Hidden Associations with Chronic Diseases.</title>
        <authorList>
            <person name="Tisza M.J."/>
            <person name="Buck C.B."/>
        </authorList>
    </citation>
    <scope>NUCLEOTIDE SEQUENCE</scope>
    <source>
        <strain evidence="1">CtCsQ3</strain>
    </source>
</reference>
<evidence type="ECO:0000313" key="1">
    <source>
        <dbReference type="EMBL" id="DAE26805.1"/>
    </source>
</evidence>
<protein>
    <submittedName>
        <fullName evidence="1">Uncharacterized protein</fullName>
    </submittedName>
</protein>